<accession>A0A6A6RTS9</accession>
<gene>
    <name evidence="2" type="ORF">P280DRAFT_74667</name>
</gene>
<evidence type="ECO:0000313" key="3">
    <source>
        <dbReference type="Proteomes" id="UP000799753"/>
    </source>
</evidence>
<feature type="compositionally biased region" description="Basic and acidic residues" evidence="1">
    <location>
        <begin position="21"/>
        <end position="35"/>
    </location>
</feature>
<evidence type="ECO:0000256" key="1">
    <source>
        <dbReference type="SAM" id="MobiDB-lite"/>
    </source>
</evidence>
<protein>
    <submittedName>
        <fullName evidence="2">Uncharacterized protein</fullName>
    </submittedName>
</protein>
<dbReference type="Proteomes" id="UP000799753">
    <property type="component" value="Unassembled WGS sequence"/>
</dbReference>
<dbReference type="AlphaFoldDB" id="A0A6A6RTS9"/>
<organism evidence="2 3">
    <name type="scientific">Massarina eburnea CBS 473.64</name>
    <dbReference type="NCBI Taxonomy" id="1395130"/>
    <lineage>
        <taxon>Eukaryota</taxon>
        <taxon>Fungi</taxon>
        <taxon>Dikarya</taxon>
        <taxon>Ascomycota</taxon>
        <taxon>Pezizomycotina</taxon>
        <taxon>Dothideomycetes</taxon>
        <taxon>Pleosporomycetidae</taxon>
        <taxon>Pleosporales</taxon>
        <taxon>Massarineae</taxon>
        <taxon>Massarinaceae</taxon>
        <taxon>Massarina</taxon>
    </lineage>
</organism>
<keyword evidence="3" id="KW-1185">Reference proteome</keyword>
<reference evidence="2" key="1">
    <citation type="journal article" date="2020" name="Stud. Mycol.">
        <title>101 Dothideomycetes genomes: a test case for predicting lifestyles and emergence of pathogens.</title>
        <authorList>
            <person name="Haridas S."/>
            <person name="Albert R."/>
            <person name="Binder M."/>
            <person name="Bloem J."/>
            <person name="Labutti K."/>
            <person name="Salamov A."/>
            <person name="Andreopoulos B."/>
            <person name="Baker S."/>
            <person name="Barry K."/>
            <person name="Bills G."/>
            <person name="Bluhm B."/>
            <person name="Cannon C."/>
            <person name="Castanera R."/>
            <person name="Culley D."/>
            <person name="Daum C."/>
            <person name="Ezra D."/>
            <person name="Gonzalez J."/>
            <person name="Henrissat B."/>
            <person name="Kuo A."/>
            <person name="Liang C."/>
            <person name="Lipzen A."/>
            <person name="Lutzoni F."/>
            <person name="Magnuson J."/>
            <person name="Mondo S."/>
            <person name="Nolan M."/>
            <person name="Ohm R."/>
            <person name="Pangilinan J."/>
            <person name="Park H.-J."/>
            <person name="Ramirez L."/>
            <person name="Alfaro M."/>
            <person name="Sun H."/>
            <person name="Tritt A."/>
            <person name="Yoshinaga Y."/>
            <person name="Zwiers L.-H."/>
            <person name="Turgeon B."/>
            <person name="Goodwin S."/>
            <person name="Spatafora J."/>
            <person name="Crous P."/>
            <person name="Grigoriev I."/>
        </authorList>
    </citation>
    <scope>NUCLEOTIDE SEQUENCE</scope>
    <source>
        <strain evidence="2">CBS 473.64</strain>
    </source>
</reference>
<name>A0A6A6RTS9_9PLEO</name>
<sequence>MLDSGEVCHHSTGQSSQCHASESRDKSGTSREQVQRGEAGSILAARPSIVDAAVCSCSSADYVEWWLSTARSRKRNTALKATLKGMEGGLQTVLGSDVASASSDRKLSRWGFVLFCKTEIAMTSIRRWVFIHRCRTSLRHHDRPSGPKSNGSESAVFPRAESGLIAVL</sequence>
<evidence type="ECO:0000313" key="2">
    <source>
        <dbReference type="EMBL" id="KAF2638597.1"/>
    </source>
</evidence>
<proteinExistence type="predicted"/>
<dbReference type="EMBL" id="MU006789">
    <property type="protein sequence ID" value="KAF2638597.1"/>
    <property type="molecule type" value="Genomic_DNA"/>
</dbReference>
<feature type="region of interest" description="Disordered" evidence="1">
    <location>
        <begin position="1"/>
        <end position="38"/>
    </location>
</feature>
<feature type="compositionally biased region" description="Polar residues" evidence="1">
    <location>
        <begin position="11"/>
        <end position="20"/>
    </location>
</feature>